<reference evidence="1 2" key="1">
    <citation type="submission" date="2008-07" db="EMBL/GenBank/DDBJ databases">
        <authorList>
            <person name="El-Sayed N."/>
            <person name="Caler E."/>
            <person name="Inman J."/>
            <person name="Amedeo P."/>
            <person name="Hass B."/>
            <person name="Wortman J."/>
        </authorList>
    </citation>
    <scope>NUCLEOTIDE SEQUENCE [LARGE SCALE GENOMIC DNA]</scope>
    <source>
        <strain evidence="2">ATCC 50983 / TXsc</strain>
    </source>
</reference>
<protein>
    <submittedName>
        <fullName evidence="1">Uncharacterized protein</fullName>
    </submittedName>
</protein>
<accession>C5LWJ6</accession>
<organism evidence="2">
    <name type="scientific">Perkinsus marinus (strain ATCC 50983 / TXsc)</name>
    <dbReference type="NCBI Taxonomy" id="423536"/>
    <lineage>
        <taxon>Eukaryota</taxon>
        <taxon>Sar</taxon>
        <taxon>Alveolata</taxon>
        <taxon>Perkinsozoa</taxon>
        <taxon>Perkinsea</taxon>
        <taxon>Perkinsida</taxon>
        <taxon>Perkinsidae</taxon>
        <taxon>Perkinsus</taxon>
    </lineage>
</organism>
<name>C5LWJ6_PERM5</name>
<dbReference type="InParanoid" id="C5LWJ6"/>
<dbReference type="RefSeq" id="XP_002766192.1">
    <property type="nucleotide sequence ID" value="XM_002766146.1"/>
</dbReference>
<sequence length="57" mass="6255">MVYGARHVGQIEVHMQAAIMQRPVGVEYDPGNISMNSIDCVVLGMLPSQQQARGSRK</sequence>
<gene>
    <name evidence="1" type="ORF">Pmar_PMAR012923</name>
</gene>
<dbReference type="Proteomes" id="UP000007800">
    <property type="component" value="Unassembled WGS sequence"/>
</dbReference>
<evidence type="ECO:0000313" key="1">
    <source>
        <dbReference type="EMBL" id="EEQ98909.1"/>
    </source>
</evidence>
<evidence type="ECO:0000313" key="2">
    <source>
        <dbReference type="Proteomes" id="UP000007800"/>
    </source>
</evidence>
<keyword evidence="2" id="KW-1185">Reference proteome</keyword>
<dbReference type="EMBL" id="GG686192">
    <property type="protein sequence ID" value="EEQ98909.1"/>
    <property type="molecule type" value="Genomic_DNA"/>
</dbReference>
<proteinExistence type="predicted"/>
<dbReference type="GeneID" id="9063119"/>
<dbReference type="AlphaFoldDB" id="C5LWJ6"/>